<keyword evidence="4 6" id="KW-0238">DNA-binding</keyword>
<dbReference type="PANTHER" id="PTHR12532">
    <property type="entry name" value="TRANSLATIONAL ACTIVATOR OF CYTOCHROME C OXIDASE 1"/>
    <property type="match status" value="1"/>
</dbReference>
<comment type="caution">
    <text evidence="9">The sequence shown here is derived from an EMBL/GenBank/DDBJ whole genome shotgun (WGS) entry which is preliminary data.</text>
</comment>
<dbReference type="Proteomes" id="UP000282321">
    <property type="component" value="Unassembled WGS sequence"/>
</dbReference>
<protein>
    <recommendedName>
        <fullName evidence="6">Probable transcriptional regulatory protein DRP44_00485</fullName>
    </recommendedName>
</protein>
<evidence type="ECO:0000259" key="8">
    <source>
        <dbReference type="Pfam" id="PF20772"/>
    </source>
</evidence>
<comment type="similarity">
    <text evidence="1 6">Belongs to the TACO1 family.</text>
</comment>
<dbReference type="InterPro" id="IPR002876">
    <property type="entry name" value="Transcrip_reg_TACO1-like"/>
</dbReference>
<dbReference type="GO" id="GO:0005829">
    <property type="term" value="C:cytosol"/>
    <property type="evidence" value="ECO:0007669"/>
    <property type="project" value="TreeGrafter"/>
</dbReference>
<feature type="domain" description="TACO1/YebC-like N-terminal" evidence="8">
    <location>
        <begin position="5"/>
        <end position="76"/>
    </location>
</feature>
<dbReference type="GO" id="GO:0003677">
    <property type="term" value="F:DNA binding"/>
    <property type="evidence" value="ECO:0007669"/>
    <property type="project" value="UniProtKB-UniRule"/>
</dbReference>
<dbReference type="Gene3D" id="1.10.10.200">
    <property type="match status" value="1"/>
</dbReference>
<dbReference type="AlphaFoldDB" id="A0A660SBC2"/>
<gene>
    <name evidence="9" type="ORF">DRP44_00485</name>
</gene>
<evidence type="ECO:0000256" key="6">
    <source>
        <dbReference type="HAMAP-Rule" id="MF_00693"/>
    </source>
</evidence>
<dbReference type="InterPro" id="IPR049083">
    <property type="entry name" value="TACO1_YebC_N"/>
</dbReference>
<evidence type="ECO:0000259" key="7">
    <source>
        <dbReference type="Pfam" id="PF01709"/>
    </source>
</evidence>
<dbReference type="GO" id="GO:0006355">
    <property type="term" value="P:regulation of DNA-templated transcription"/>
    <property type="evidence" value="ECO:0007669"/>
    <property type="project" value="UniProtKB-UniRule"/>
</dbReference>
<organism evidence="9 10">
    <name type="scientific">candidate division TA06 bacterium</name>
    <dbReference type="NCBI Taxonomy" id="2250710"/>
    <lineage>
        <taxon>Bacteria</taxon>
        <taxon>Bacteria division TA06</taxon>
    </lineage>
</organism>
<evidence type="ECO:0000256" key="1">
    <source>
        <dbReference type="ARBA" id="ARBA00008724"/>
    </source>
</evidence>
<dbReference type="InterPro" id="IPR029072">
    <property type="entry name" value="YebC-like"/>
</dbReference>
<keyword evidence="2 6" id="KW-0963">Cytoplasm</keyword>
<dbReference type="InterPro" id="IPR026564">
    <property type="entry name" value="Transcrip_reg_TACO1-like_dom3"/>
</dbReference>
<dbReference type="Pfam" id="PF20772">
    <property type="entry name" value="TACO1_YebC_N"/>
    <property type="match status" value="1"/>
</dbReference>
<evidence type="ECO:0000313" key="10">
    <source>
        <dbReference type="Proteomes" id="UP000282321"/>
    </source>
</evidence>
<evidence type="ECO:0000256" key="4">
    <source>
        <dbReference type="ARBA" id="ARBA00023125"/>
    </source>
</evidence>
<dbReference type="NCBIfam" id="NF001030">
    <property type="entry name" value="PRK00110.1"/>
    <property type="match status" value="1"/>
</dbReference>
<dbReference type="InterPro" id="IPR017856">
    <property type="entry name" value="Integrase-like_N"/>
</dbReference>
<dbReference type="EMBL" id="QNBC01000003">
    <property type="protein sequence ID" value="RKX68098.1"/>
    <property type="molecule type" value="Genomic_DNA"/>
</dbReference>
<proteinExistence type="inferred from homology"/>
<dbReference type="SUPFAM" id="SSF75625">
    <property type="entry name" value="YebC-like"/>
    <property type="match status" value="1"/>
</dbReference>
<dbReference type="FunFam" id="1.10.10.200:FF:000002">
    <property type="entry name" value="Probable transcriptional regulatory protein CLM62_37755"/>
    <property type="match status" value="1"/>
</dbReference>
<evidence type="ECO:0000256" key="2">
    <source>
        <dbReference type="ARBA" id="ARBA00022490"/>
    </source>
</evidence>
<evidence type="ECO:0000256" key="5">
    <source>
        <dbReference type="ARBA" id="ARBA00023163"/>
    </source>
</evidence>
<dbReference type="NCBIfam" id="TIGR01033">
    <property type="entry name" value="YebC/PmpR family DNA-binding transcriptional regulator"/>
    <property type="match status" value="1"/>
</dbReference>
<name>A0A660SBC2_UNCT6</name>
<dbReference type="HAMAP" id="MF_00693">
    <property type="entry name" value="Transcrip_reg_TACO1"/>
    <property type="match status" value="1"/>
</dbReference>
<accession>A0A660SBC2</accession>
<sequence length="252" mass="27791">MSGHNKWSSIKYKKAKADAQRGKVFTKLIRELTMAAKEGGGDPEANARLRNAIQAAKAANMPSDNIERAIKKGTGELPGVTYEEVTYEGYGPHGVAILVETVTDNKNRTAAEVRHVFDKYNGNLGSLGSVNWMFDSKGIITITKDENTDEDTLMEVALEAGADDMVTEDGTITIYTTPHALFDVKNALDEKGIKYDTAEVTKIPQTTVKLNEKQAESVLKLMNALDDLDDVQNTYTNFDIPDEIMEKILNKQ</sequence>
<keyword evidence="5 6" id="KW-0804">Transcription</keyword>
<dbReference type="FunFam" id="3.30.70.980:FF:000002">
    <property type="entry name" value="Probable transcriptional regulatory protein YebC"/>
    <property type="match status" value="1"/>
</dbReference>
<dbReference type="Pfam" id="PF01709">
    <property type="entry name" value="Transcrip_reg"/>
    <property type="match status" value="1"/>
</dbReference>
<evidence type="ECO:0000313" key="9">
    <source>
        <dbReference type="EMBL" id="RKX68098.1"/>
    </source>
</evidence>
<evidence type="ECO:0000256" key="3">
    <source>
        <dbReference type="ARBA" id="ARBA00023015"/>
    </source>
</evidence>
<dbReference type="InterPro" id="IPR048300">
    <property type="entry name" value="TACO1_YebC-like_2nd/3rd_dom"/>
</dbReference>
<dbReference type="PANTHER" id="PTHR12532:SF6">
    <property type="entry name" value="TRANSCRIPTIONAL REGULATORY PROTEIN YEBC-RELATED"/>
    <property type="match status" value="1"/>
</dbReference>
<reference evidence="9 10" key="1">
    <citation type="submission" date="2018-06" db="EMBL/GenBank/DDBJ databases">
        <title>Extensive metabolic versatility and redundancy in microbially diverse, dynamic hydrothermal sediments.</title>
        <authorList>
            <person name="Dombrowski N."/>
            <person name="Teske A."/>
            <person name="Baker B.J."/>
        </authorList>
    </citation>
    <scope>NUCLEOTIDE SEQUENCE [LARGE SCALE GENOMIC DNA]</scope>
    <source>
        <strain evidence="9">B35_G9</strain>
    </source>
</reference>
<feature type="domain" description="TACO1/YebC-like second and third" evidence="7">
    <location>
        <begin position="82"/>
        <end position="238"/>
    </location>
</feature>
<keyword evidence="3 6" id="KW-0805">Transcription regulation</keyword>
<dbReference type="NCBIfam" id="NF009044">
    <property type="entry name" value="PRK12378.1"/>
    <property type="match status" value="1"/>
</dbReference>
<dbReference type="Gene3D" id="3.30.70.980">
    <property type="match status" value="2"/>
</dbReference>
<comment type="subcellular location">
    <subcellularLocation>
        <location evidence="6">Cytoplasm</location>
    </subcellularLocation>
</comment>